<dbReference type="PANTHER" id="PTHR47668:SF1">
    <property type="entry name" value="DIENELACTONE HYDROLASE DOMAIN-CONTAINING PROTEIN-RELATED"/>
    <property type="match status" value="1"/>
</dbReference>
<evidence type="ECO:0000313" key="4">
    <source>
        <dbReference type="Proteomes" id="UP000541154"/>
    </source>
</evidence>
<feature type="region of interest" description="Disordered" evidence="1">
    <location>
        <begin position="295"/>
        <end position="331"/>
    </location>
</feature>
<feature type="domain" description="Dienelactone hydrolase" evidence="2">
    <location>
        <begin position="32"/>
        <end position="227"/>
    </location>
</feature>
<dbReference type="EMBL" id="SPNV01000021">
    <property type="protein sequence ID" value="KAF5865329.1"/>
    <property type="molecule type" value="Genomic_DNA"/>
</dbReference>
<organism evidence="3 4">
    <name type="scientific">Petromyces alliaceus</name>
    <name type="common">Aspergillus alliaceus</name>
    <dbReference type="NCBI Taxonomy" id="209559"/>
    <lineage>
        <taxon>Eukaryota</taxon>
        <taxon>Fungi</taxon>
        <taxon>Dikarya</taxon>
        <taxon>Ascomycota</taxon>
        <taxon>Pezizomycotina</taxon>
        <taxon>Eurotiomycetes</taxon>
        <taxon>Eurotiomycetidae</taxon>
        <taxon>Eurotiales</taxon>
        <taxon>Aspergillaceae</taxon>
        <taxon>Aspergillus</taxon>
        <taxon>Aspergillus subgen. Circumdati</taxon>
    </lineage>
</organism>
<dbReference type="Proteomes" id="UP000541154">
    <property type="component" value="Unassembled WGS sequence"/>
</dbReference>
<proteinExistence type="predicted"/>
<feature type="compositionally biased region" description="Acidic residues" evidence="1">
    <location>
        <begin position="306"/>
        <end position="317"/>
    </location>
</feature>
<keyword evidence="4" id="KW-1185">Reference proteome</keyword>
<gene>
    <name evidence="3" type="ORF">ETB97_004540</name>
</gene>
<dbReference type="InterPro" id="IPR002925">
    <property type="entry name" value="Dienelactn_hydro"/>
</dbReference>
<dbReference type="Pfam" id="PF01738">
    <property type="entry name" value="DLH"/>
    <property type="match status" value="1"/>
</dbReference>
<comment type="caution">
    <text evidence="3">The sequence shown here is derived from an EMBL/GenBank/DDBJ whole genome shotgun (WGS) entry which is preliminary data.</text>
</comment>
<evidence type="ECO:0000313" key="3">
    <source>
        <dbReference type="EMBL" id="KAF5865329.1"/>
    </source>
</evidence>
<evidence type="ECO:0000256" key="1">
    <source>
        <dbReference type="SAM" id="MobiDB-lite"/>
    </source>
</evidence>
<name>A0A8H6ACS9_PETAA</name>
<dbReference type="GO" id="GO:0016787">
    <property type="term" value="F:hydrolase activity"/>
    <property type="evidence" value="ECO:0007669"/>
    <property type="project" value="InterPro"/>
</dbReference>
<dbReference type="InterPro" id="IPR029058">
    <property type="entry name" value="AB_hydrolase_fold"/>
</dbReference>
<protein>
    <recommendedName>
        <fullName evidence="2">Dienelactone hydrolase domain-containing protein</fullName>
    </recommendedName>
</protein>
<dbReference type="Gene3D" id="3.40.50.1820">
    <property type="entry name" value="alpha/beta hydrolase"/>
    <property type="match status" value="1"/>
</dbReference>
<reference evidence="3 4" key="1">
    <citation type="submission" date="2019-04" db="EMBL/GenBank/DDBJ databases">
        <title>Aspergillus burnettii sp. nov., novel species from soil in southeast Queensland.</title>
        <authorList>
            <person name="Gilchrist C.L.M."/>
            <person name="Pitt J.I."/>
            <person name="Lange L."/>
            <person name="Lacey H.J."/>
            <person name="Vuong D."/>
            <person name="Midgley D.J."/>
            <person name="Greenfield P."/>
            <person name="Bradbury M."/>
            <person name="Lacey E."/>
            <person name="Busk P.K."/>
            <person name="Pilgaard B."/>
            <person name="Chooi Y.H."/>
            <person name="Piggott A.M."/>
        </authorList>
    </citation>
    <scope>NUCLEOTIDE SEQUENCE [LARGE SCALE GENOMIC DNA]</scope>
    <source>
        <strain evidence="3 4">FRR 5400</strain>
    </source>
</reference>
<accession>A0A8H6ACS9</accession>
<evidence type="ECO:0000259" key="2">
    <source>
        <dbReference type="Pfam" id="PF01738"/>
    </source>
</evidence>
<sequence length="360" mass="39585">MSGVSKACCSIPPIVPKNYQAKGEYKTLNGLKTYVTGPENASKAILVIYDIFGFFDQTIQGADILATANSQKYRVFMPDFFEGQPADITWFPPKTDDHKQKLGNFFQTKAAPPTTLSKIPDVVAEANKLAPAGGKFDSWSILGYCWGGKITALATGKENQIFKAAVQCHPAMLDPNDAKGVTVPMAVLASKDEKPEDVRDFGANLKMEHYVETFASQIHGWMAARSDLEDEGVRKDEAKEGSFALSRFYQKQVAHIPSDVIFRPIVSVSLPRTRGQLKSIAAGIEKLSFDVPTEPLSTRIVKPEAESDDSSEEDSATEDTPPGERSHGSQELLDLNYPRTKDEHIVNTVLNVFLNAFIIH</sequence>
<dbReference type="AlphaFoldDB" id="A0A8H6ACS9"/>
<dbReference type="PANTHER" id="PTHR47668">
    <property type="entry name" value="DIENELACTONE HYDROLASE FAMILY PROTEIN (AFU_ORTHOLOGUE AFUA_6G01940)"/>
    <property type="match status" value="1"/>
</dbReference>
<dbReference type="SUPFAM" id="SSF53474">
    <property type="entry name" value="alpha/beta-Hydrolases"/>
    <property type="match status" value="1"/>
</dbReference>